<dbReference type="EMBL" id="KL662154">
    <property type="protein sequence ID" value="KFM27696.1"/>
    <property type="molecule type" value="Genomic_DNA"/>
</dbReference>
<reference evidence="2" key="3">
    <citation type="submission" date="2018-10" db="EMBL/GenBank/DDBJ databases">
        <authorList>
            <person name="Hovde B."/>
            <person name="Zhang X."/>
        </authorList>
    </citation>
    <scope>NUCLEOTIDE SEQUENCE [LARGE SCALE GENOMIC DNA]</scope>
    <source>
        <strain evidence="2">UTEX 25</strain>
    </source>
</reference>
<evidence type="ECO:0000313" key="3">
    <source>
        <dbReference type="Proteomes" id="UP000028924"/>
    </source>
</evidence>
<dbReference type="AlphaFoldDB" id="A0A087SPP2"/>
<protein>
    <submittedName>
        <fullName evidence="1">Uncharacterized protein</fullName>
    </submittedName>
</protein>
<gene>
    <name evidence="2" type="ORF">APUTEX25_001493</name>
    <name evidence="1" type="ORF">F751_5660</name>
</gene>
<proteinExistence type="predicted"/>
<reference evidence="2" key="4">
    <citation type="submission" date="2018-11" db="EMBL/GenBank/DDBJ databases">
        <title>Characterization of plant carbon substrate utilization by Auxenochlorella protothecoides.</title>
        <authorList>
            <person name="Vogler B.W."/>
            <person name="Starkenburg S.R."/>
            <person name="Sudasinghe N."/>
            <person name="Schambach J.Y."/>
            <person name="Rollin J.A."/>
            <person name="Pattathil S."/>
            <person name="Barry A.N."/>
        </authorList>
    </citation>
    <scope>NUCLEOTIDE SEQUENCE [LARGE SCALE GENOMIC DNA]</scope>
    <source>
        <strain evidence="2">UTEX 25</strain>
    </source>
</reference>
<dbReference type="RefSeq" id="XP_011400683.1">
    <property type="nucleotide sequence ID" value="XM_011402381.1"/>
</dbReference>
<evidence type="ECO:0000313" key="2">
    <source>
        <dbReference type="EMBL" id="RMZ54335.1"/>
    </source>
</evidence>
<dbReference type="EMBL" id="QOKY01000180">
    <property type="protein sequence ID" value="RMZ54335.1"/>
    <property type="molecule type" value="Genomic_DNA"/>
</dbReference>
<dbReference type="Proteomes" id="UP000028924">
    <property type="component" value="Unassembled WGS sequence"/>
</dbReference>
<sequence>MDARRSTTTCSAHNTEDTNRRKVLAAIPLVGLAFGSVQSASANITAGKSSTKASADGYNMTGIKRQGLTKAQKREILDRKRASAQE</sequence>
<dbReference type="KEGG" id="apro:F751_5660"/>
<reference evidence="1 3" key="1">
    <citation type="journal article" date="2014" name="BMC Genomics">
        <title>Oil accumulation mechanisms of the oleaginous microalga Chlorella protothecoides revealed through its genome, transcriptomes, and proteomes.</title>
        <authorList>
            <person name="Gao C."/>
            <person name="Wang Y."/>
            <person name="Shen Y."/>
            <person name="Yan D."/>
            <person name="He X."/>
            <person name="Dai J."/>
            <person name="Wu Q."/>
        </authorList>
    </citation>
    <scope>NUCLEOTIDE SEQUENCE [LARGE SCALE GENOMIC DNA]</scope>
    <source>
        <strain evidence="1 3">0710</strain>
    </source>
</reference>
<accession>A0A087SPP2</accession>
<evidence type="ECO:0000313" key="1">
    <source>
        <dbReference type="EMBL" id="KFM27696.1"/>
    </source>
</evidence>
<dbReference type="GeneID" id="23617051"/>
<reference evidence="4" key="2">
    <citation type="journal article" date="2018" name="Algal Res.">
        <title>Characterization of plant carbon substrate utilization by Auxenochlorella protothecoides.</title>
        <authorList>
            <person name="Vogler B.W."/>
            <person name="Starkenburg S.R."/>
            <person name="Sudasinghe N."/>
            <person name="Schambach J.Y."/>
            <person name="Rollin J.A."/>
            <person name="Pattathil S."/>
            <person name="Barry A.N."/>
        </authorList>
    </citation>
    <scope>NUCLEOTIDE SEQUENCE [LARGE SCALE GENOMIC DNA]</scope>
    <source>
        <strain evidence="4">UTEX 25</strain>
    </source>
</reference>
<name>A0A087SPP2_AUXPR</name>
<keyword evidence="3" id="KW-1185">Reference proteome</keyword>
<evidence type="ECO:0000313" key="4">
    <source>
        <dbReference type="Proteomes" id="UP000279271"/>
    </source>
</evidence>
<organism evidence="1 3">
    <name type="scientific">Auxenochlorella protothecoides</name>
    <name type="common">Green microalga</name>
    <name type="synonym">Chlorella protothecoides</name>
    <dbReference type="NCBI Taxonomy" id="3075"/>
    <lineage>
        <taxon>Eukaryota</taxon>
        <taxon>Viridiplantae</taxon>
        <taxon>Chlorophyta</taxon>
        <taxon>core chlorophytes</taxon>
        <taxon>Trebouxiophyceae</taxon>
        <taxon>Chlorellales</taxon>
        <taxon>Chlorellaceae</taxon>
        <taxon>Auxenochlorella</taxon>
    </lineage>
</organism>
<dbReference type="Proteomes" id="UP000279271">
    <property type="component" value="Unassembled WGS sequence"/>
</dbReference>